<dbReference type="GO" id="GO:0000118">
    <property type="term" value="C:histone deacetylase complex"/>
    <property type="evidence" value="ECO:0007669"/>
    <property type="project" value="TreeGrafter"/>
</dbReference>
<dbReference type="AlphaFoldDB" id="A0A835HR74"/>
<dbReference type="GO" id="GO:0003712">
    <property type="term" value="F:transcription coregulator activity"/>
    <property type="evidence" value="ECO:0007669"/>
    <property type="project" value="TreeGrafter"/>
</dbReference>
<comment type="subcellular location">
    <subcellularLocation>
        <location evidence="1">Nucleus</location>
    </subcellularLocation>
</comment>
<keyword evidence="3" id="KW-0479">Metal-binding</keyword>
<evidence type="ECO:0000256" key="3">
    <source>
        <dbReference type="ARBA" id="ARBA00022723"/>
    </source>
</evidence>
<dbReference type="GO" id="GO:0006357">
    <property type="term" value="P:regulation of transcription by RNA polymerase II"/>
    <property type="evidence" value="ECO:0007669"/>
    <property type="project" value="TreeGrafter"/>
</dbReference>
<keyword evidence="4" id="KW-0539">Nucleus</keyword>
<accession>A0A835HR74</accession>
<evidence type="ECO:0000313" key="5">
    <source>
        <dbReference type="EMBL" id="KAF9602957.1"/>
    </source>
</evidence>
<protein>
    <submittedName>
        <fullName evidence="5">Uncharacterized protein</fullName>
    </submittedName>
</protein>
<dbReference type="GO" id="GO:0046872">
    <property type="term" value="F:metal ion binding"/>
    <property type="evidence" value="ECO:0007669"/>
    <property type="project" value="UniProtKB-KW"/>
</dbReference>
<dbReference type="PANTHER" id="PTHR12549">
    <property type="entry name" value="JMJC DOMAIN-CONTAINING HISTONE DEMETHYLATION PROTEIN"/>
    <property type="match status" value="1"/>
</dbReference>
<comment type="similarity">
    <text evidence="2">Belongs to the JARID1 histone demethylase family.</text>
</comment>
<reference evidence="5 6" key="1">
    <citation type="submission" date="2020-10" db="EMBL/GenBank/DDBJ databases">
        <title>The Coptis chinensis genome and diversification of protoberbering-type alkaloids.</title>
        <authorList>
            <person name="Wang B."/>
            <person name="Shu S."/>
            <person name="Song C."/>
            <person name="Liu Y."/>
        </authorList>
    </citation>
    <scope>NUCLEOTIDE SEQUENCE [LARGE SCALE GENOMIC DNA]</scope>
    <source>
        <strain evidence="5">HL-2020</strain>
        <tissue evidence="5">Leaf</tissue>
    </source>
</reference>
<dbReference type="EMBL" id="JADFTS010000006">
    <property type="protein sequence ID" value="KAF9602957.1"/>
    <property type="molecule type" value="Genomic_DNA"/>
</dbReference>
<evidence type="ECO:0000256" key="4">
    <source>
        <dbReference type="ARBA" id="ARBA00023242"/>
    </source>
</evidence>
<dbReference type="InterPro" id="IPR045109">
    <property type="entry name" value="LSDs-like"/>
</dbReference>
<dbReference type="PANTHER" id="PTHR12549:SF38">
    <property type="entry name" value="JMJC DOMAIN-CONTAINING HISTONE DEMETHYLASE 2, ISOFORM A"/>
    <property type="match status" value="1"/>
</dbReference>
<keyword evidence="6" id="KW-1185">Reference proteome</keyword>
<proteinExistence type="inferred from homology"/>
<dbReference type="GO" id="GO:0031490">
    <property type="term" value="F:chromatin DNA binding"/>
    <property type="evidence" value="ECO:0007669"/>
    <property type="project" value="TreeGrafter"/>
</dbReference>
<dbReference type="Proteomes" id="UP000631114">
    <property type="component" value="Unassembled WGS sequence"/>
</dbReference>
<dbReference type="GO" id="GO:0000785">
    <property type="term" value="C:chromatin"/>
    <property type="evidence" value="ECO:0007669"/>
    <property type="project" value="TreeGrafter"/>
</dbReference>
<evidence type="ECO:0000313" key="6">
    <source>
        <dbReference type="Proteomes" id="UP000631114"/>
    </source>
</evidence>
<dbReference type="GO" id="GO:0032454">
    <property type="term" value="F:histone H3K9 demethylase activity"/>
    <property type="evidence" value="ECO:0007669"/>
    <property type="project" value="InterPro"/>
</dbReference>
<evidence type="ECO:0000256" key="1">
    <source>
        <dbReference type="ARBA" id="ARBA00004123"/>
    </source>
</evidence>
<name>A0A835HR74_9MAGN</name>
<gene>
    <name evidence="5" type="ORF">IFM89_032960</name>
</gene>
<sequence>MWLVGFLTGEQTSTVPFVVLQKSGGCGSKILELRRILRANWASNLRNSAEKLTSNSQFQNVDSPIGYSSCIPFVRKVFKNPGVRRAAFQSDSKDNYLCCPNVFDLRNDEIEHF</sequence>
<comment type="caution">
    <text evidence="5">The sequence shown here is derived from an EMBL/GenBank/DDBJ whole genome shotgun (WGS) entry which is preliminary data.</text>
</comment>
<evidence type="ECO:0000256" key="2">
    <source>
        <dbReference type="ARBA" id="ARBA00006801"/>
    </source>
</evidence>
<organism evidence="5 6">
    <name type="scientific">Coptis chinensis</name>
    <dbReference type="NCBI Taxonomy" id="261450"/>
    <lineage>
        <taxon>Eukaryota</taxon>
        <taxon>Viridiplantae</taxon>
        <taxon>Streptophyta</taxon>
        <taxon>Embryophyta</taxon>
        <taxon>Tracheophyta</taxon>
        <taxon>Spermatophyta</taxon>
        <taxon>Magnoliopsida</taxon>
        <taxon>Ranunculales</taxon>
        <taxon>Ranunculaceae</taxon>
        <taxon>Coptidoideae</taxon>
        <taxon>Coptis</taxon>
    </lineage>
</organism>